<evidence type="ECO:0000256" key="5">
    <source>
        <dbReference type="ARBA" id="ARBA00023242"/>
    </source>
</evidence>
<proteinExistence type="predicted"/>
<dbReference type="PANTHER" id="PTHR31221:SF112">
    <property type="entry name" value="WRKY TRANSCRIPTION FACTOR 50-RELATED"/>
    <property type="match status" value="1"/>
</dbReference>
<comment type="caution">
    <text evidence="7">The sequence shown here is derived from an EMBL/GenBank/DDBJ whole genome shotgun (WGS) entry which is preliminary data.</text>
</comment>
<evidence type="ECO:0000256" key="3">
    <source>
        <dbReference type="ARBA" id="ARBA00023125"/>
    </source>
</evidence>
<dbReference type="SMART" id="SM00774">
    <property type="entry name" value="WRKY"/>
    <property type="match status" value="1"/>
</dbReference>
<dbReference type="InterPro" id="IPR044810">
    <property type="entry name" value="WRKY_plant"/>
</dbReference>
<dbReference type="EMBL" id="JAGYWB010000018">
    <property type="protein sequence ID" value="KAI0491919.1"/>
    <property type="molecule type" value="Genomic_DNA"/>
</dbReference>
<evidence type="ECO:0000256" key="4">
    <source>
        <dbReference type="ARBA" id="ARBA00023163"/>
    </source>
</evidence>
<dbReference type="Proteomes" id="UP000829196">
    <property type="component" value="Unassembled WGS sequence"/>
</dbReference>
<name>A0A8T3A786_DENNO</name>
<dbReference type="Pfam" id="PF03106">
    <property type="entry name" value="WRKY"/>
    <property type="match status" value="1"/>
</dbReference>
<keyword evidence="2" id="KW-0805">Transcription regulation</keyword>
<evidence type="ECO:0000256" key="2">
    <source>
        <dbReference type="ARBA" id="ARBA00023015"/>
    </source>
</evidence>
<organism evidence="7 8">
    <name type="scientific">Dendrobium nobile</name>
    <name type="common">Orchid</name>
    <dbReference type="NCBI Taxonomy" id="94219"/>
    <lineage>
        <taxon>Eukaryota</taxon>
        <taxon>Viridiplantae</taxon>
        <taxon>Streptophyta</taxon>
        <taxon>Embryophyta</taxon>
        <taxon>Tracheophyta</taxon>
        <taxon>Spermatophyta</taxon>
        <taxon>Magnoliopsida</taxon>
        <taxon>Liliopsida</taxon>
        <taxon>Asparagales</taxon>
        <taxon>Orchidaceae</taxon>
        <taxon>Epidendroideae</taxon>
        <taxon>Malaxideae</taxon>
        <taxon>Dendrobiinae</taxon>
        <taxon>Dendrobium</taxon>
    </lineage>
</organism>
<dbReference type="Gene3D" id="2.20.25.80">
    <property type="entry name" value="WRKY domain"/>
    <property type="match status" value="1"/>
</dbReference>
<dbReference type="AlphaFoldDB" id="A0A8T3A786"/>
<comment type="subcellular location">
    <subcellularLocation>
        <location evidence="1">Nucleus</location>
    </subcellularLocation>
</comment>
<evidence type="ECO:0000313" key="7">
    <source>
        <dbReference type="EMBL" id="KAI0491919.1"/>
    </source>
</evidence>
<keyword evidence="4" id="KW-0804">Transcription</keyword>
<dbReference type="SUPFAM" id="SSF118290">
    <property type="entry name" value="WRKY DNA-binding domain"/>
    <property type="match status" value="1"/>
</dbReference>
<dbReference type="GO" id="GO:0043565">
    <property type="term" value="F:sequence-specific DNA binding"/>
    <property type="evidence" value="ECO:0007669"/>
    <property type="project" value="InterPro"/>
</dbReference>
<feature type="domain" description="WRKY" evidence="6">
    <location>
        <begin position="108"/>
        <end position="173"/>
    </location>
</feature>
<reference evidence="7" key="1">
    <citation type="journal article" date="2022" name="Front. Genet.">
        <title>Chromosome-Scale Assembly of the Dendrobium nobile Genome Provides Insights Into the Molecular Mechanism of the Biosynthesis of the Medicinal Active Ingredient of Dendrobium.</title>
        <authorList>
            <person name="Xu Q."/>
            <person name="Niu S.-C."/>
            <person name="Li K.-L."/>
            <person name="Zheng P.-J."/>
            <person name="Zhang X.-J."/>
            <person name="Jia Y."/>
            <person name="Liu Y."/>
            <person name="Niu Y.-X."/>
            <person name="Yu L.-H."/>
            <person name="Chen D.-F."/>
            <person name="Zhang G.-Q."/>
        </authorList>
    </citation>
    <scope>NUCLEOTIDE SEQUENCE</scope>
    <source>
        <tissue evidence="7">Leaf</tissue>
    </source>
</reference>
<sequence length="197" mass="21968">MAALLEPAEMNSHFSSLQLAKLLHSSCEGSLAATAGGGGGGGDVFDFAQIDQSQFFDGSCLTEVAGELETPTSRMIESSDLYEHEMEYEELKRRKVEGGCRIGFRTKSEVEILDDGFKWRKYGKKAVKNSPNPRNYYRCSSPGCEVKKRVERDRSDSSYVITIYEGTHNHISPDCKPYTTNPPQLAIAPSHSWNQQF</sequence>
<dbReference type="InterPro" id="IPR036576">
    <property type="entry name" value="WRKY_dom_sf"/>
</dbReference>
<gene>
    <name evidence="7" type="ORF">KFK09_026181</name>
</gene>
<dbReference type="GO" id="GO:0005634">
    <property type="term" value="C:nucleus"/>
    <property type="evidence" value="ECO:0007669"/>
    <property type="project" value="UniProtKB-SubCell"/>
</dbReference>
<protein>
    <recommendedName>
        <fullName evidence="6">WRKY domain-containing protein</fullName>
    </recommendedName>
</protein>
<dbReference type="InterPro" id="IPR003657">
    <property type="entry name" value="WRKY_dom"/>
</dbReference>
<keyword evidence="8" id="KW-1185">Reference proteome</keyword>
<dbReference type="SMR" id="A0A8T3A786"/>
<evidence type="ECO:0000259" key="6">
    <source>
        <dbReference type="PROSITE" id="PS50811"/>
    </source>
</evidence>
<evidence type="ECO:0000313" key="8">
    <source>
        <dbReference type="Proteomes" id="UP000829196"/>
    </source>
</evidence>
<keyword evidence="3" id="KW-0238">DNA-binding</keyword>
<keyword evidence="5" id="KW-0539">Nucleus</keyword>
<dbReference type="PROSITE" id="PS50811">
    <property type="entry name" value="WRKY"/>
    <property type="match status" value="1"/>
</dbReference>
<dbReference type="PANTHER" id="PTHR31221">
    <property type="entry name" value="WRKY TRANSCRIPTION FACTOR PROTEIN 1-RELATED"/>
    <property type="match status" value="1"/>
</dbReference>
<accession>A0A8T3A786</accession>
<dbReference type="FunFam" id="2.20.25.80:FF:000003">
    <property type="entry name" value="WRKY transcription factor 57"/>
    <property type="match status" value="1"/>
</dbReference>
<evidence type="ECO:0000256" key="1">
    <source>
        <dbReference type="ARBA" id="ARBA00004123"/>
    </source>
</evidence>
<dbReference type="OrthoDB" id="693960at2759"/>
<dbReference type="GO" id="GO:0003700">
    <property type="term" value="F:DNA-binding transcription factor activity"/>
    <property type="evidence" value="ECO:0007669"/>
    <property type="project" value="InterPro"/>
</dbReference>